<dbReference type="Proteomes" id="UP000538666">
    <property type="component" value="Unassembled WGS sequence"/>
</dbReference>
<dbReference type="AlphaFoldDB" id="A0A841JUC4"/>
<dbReference type="EMBL" id="JACHEK010000004">
    <property type="protein sequence ID" value="MBB6144067.1"/>
    <property type="molecule type" value="Genomic_DNA"/>
</dbReference>
<evidence type="ECO:0000313" key="1">
    <source>
        <dbReference type="EMBL" id="MBB6144067.1"/>
    </source>
</evidence>
<accession>A0A841JUC4</accession>
<proteinExistence type="predicted"/>
<protein>
    <submittedName>
        <fullName evidence="1">Uncharacterized protein</fullName>
    </submittedName>
</protein>
<name>A0A841JUC4_9BACT</name>
<organism evidence="1 2">
    <name type="scientific">Silvibacterium bohemicum</name>
    <dbReference type="NCBI Taxonomy" id="1577686"/>
    <lineage>
        <taxon>Bacteria</taxon>
        <taxon>Pseudomonadati</taxon>
        <taxon>Acidobacteriota</taxon>
        <taxon>Terriglobia</taxon>
        <taxon>Terriglobales</taxon>
        <taxon>Acidobacteriaceae</taxon>
        <taxon>Silvibacterium</taxon>
    </lineage>
</organism>
<reference evidence="1 2" key="1">
    <citation type="submission" date="2020-08" db="EMBL/GenBank/DDBJ databases">
        <title>Genomic Encyclopedia of Type Strains, Phase IV (KMG-IV): sequencing the most valuable type-strain genomes for metagenomic binning, comparative biology and taxonomic classification.</title>
        <authorList>
            <person name="Goeker M."/>
        </authorList>
    </citation>
    <scope>NUCLEOTIDE SEQUENCE [LARGE SCALE GENOMIC DNA]</scope>
    <source>
        <strain evidence="1 2">DSM 103733</strain>
    </source>
</reference>
<keyword evidence="2" id="KW-1185">Reference proteome</keyword>
<evidence type="ECO:0000313" key="2">
    <source>
        <dbReference type="Proteomes" id="UP000538666"/>
    </source>
</evidence>
<sequence>MGLGLSARFVAKMGEAYPEIEKSASPPDSTAFLSVAR</sequence>
<gene>
    <name evidence="1" type="ORF">HNQ77_002019</name>
</gene>
<comment type="caution">
    <text evidence="1">The sequence shown here is derived from an EMBL/GenBank/DDBJ whole genome shotgun (WGS) entry which is preliminary data.</text>
</comment>